<sequence length="336" mass="38420">MRILIATGLFPPDIGGPAQYAKHLVLALEKQGHTVDVVSFAKDRDLPTGIRHVFYFARILPYVRRSDFIIAMDTFSAGFPAVLAAEFFGKRIALRVGGDFLWESFVERTHRTITLREFNRKRPALSAKEKIVFTMSAFAMKHASAVVFNSEWQKNIFRDSYGLSPGRLFVVENFYGERIAGETPQKKNFLWAGRPMFLKNTAMLKRAFTHAQTERSGITLECISGMPYEELKKKIAECYAVVLPSFSDVHPNFIIDALQAGRPFIMTRESGLAEKLCDIGICIDPFDERGLVESIMRLAEDAEYREYKKRVESFLYTHSWEEIAHEFTNIYTNIQS</sequence>
<protein>
    <recommendedName>
        <fullName evidence="2">Glycosyltransferase subfamily 4-like N-terminal domain-containing protein</fullName>
    </recommendedName>
</protein>
<dbReference type="SUPFAM" id="SSF53756">
    <property type="entry name" value="UDP-Glycosyltransferase/glycogen phosphorylase"/>
    <property type="match status" value="1"/>
</dbReference>
<dbReference type="Pfam" id="PF13439">
    <property type="entry name" value="Glyco_transf_4"/>
    <property type="match status" value="1"/>
</dbReference>
<organism evidence="3 4">
    <name type="scientific">Candidatus Niyogibacteria bacterium CG10_big_fil_rev_8_21_14_0_10_46_36</name>
    <dbReference type="NCBI Taxonomy" id="1974726"/>
    <lineage>
        <taxon>Bacteria</taxon>
        <taxon>Candidatus Niyogiibacteriota</taxon>
    </lineage>
</organism>
<comment type="caution">
    <text evidence="3">The sequence shown here is derived from an EMBL/GenBank/DDBJ whole genome shotgun (WGS) entry which is preliminary data.</text>
</comment>
<dbReference type="AlphaFoldDB" id="A0A2H0TDL5"/>
<evidence type="ECO:0000313" key="4">
    <source>
        <dbReference type="Proteomes" id="UP000231503"/>
    </source>
</evidence>
<evidence type="ECO:0000259" key="2">
    <source>
        <dbReference type="Pfam" id="PF13439"/>
    </source>
</evidence>
<dbReference type="Proteomes" id="UP000231503">
    <property type="component" value="Unassembled WGS sequence"/>
</dbReference>
<evidence type="ECO:0000313" key="3">
    <source>
        <dbReference type="EMBL" id="PIR69640.1"/>
    </source>
</evidence>
<evidence type="ECO:0000256" key="1">
    <source>
        <dbReference type="ARBA" id="ARBA00022679"/>
    </source>
</evidence>
<dbReference type="InterPro" id="IPR028098">
    <property type="entry name" value="Glyco_trans_4-like_N"/>
</dbReference>
<gene>
    <name evidence="3" type="ORF">COU47_01915</name>
</gene>
<dbReference type="PANTHER" id="PTHR46401:SF2">
    <property type="entry name" value="GLYCOSYLTRANSFERASE WBBK-RELATED"/>
    <property type="match status" value="1"/>
</dbReference>
<dbReference type="GO" id="GO:0016757">
    <property type="term" value="F:glycosyltransferase activity"/>
    <property type="evidence" value="ECO:0007669"/>
    <property type="project" value="TreeGrafter"/>
</dbReference>
<name>A0A2H0TDL5_9BACT</name>
<reference evidence="4" key="1">
    <citation type="submission" date="2017-09" db="EMBL/GenBank/DDBJ databases">
        <title>Depth-based differentiation of microbial function through sediment-hosted aquifers and enrichment of novel symbionts in the deep terrestrial subsurface.</title>
        <authorList>
            <person name="Probst A.J."/>
            <person name="Ladd B."/>
            <person name="Jarett J.K."/>
            <person name="Geller-Mcgrath D.E."/>
            <person name="Sieber C.M.K."/>
            <person name="Emerson J.B."/>
            <person name="Anantharaman K."/>
            <person name="Thomas B.C."/>
            <person name="Malmstrom R."/>
            <person name="Stieglmeier M."/>
            <person name="Klingl A."/>
            <person name="Woyke T."/>
            <person name="Ryan C.M."/>
            <person name="Banfield J.F."/>
        </authorList>
    </citation>
    <scope>NUCLEOTIDE SEQUENCE [LARGE SCALE GENOMIC DNA]</scope>
</reference>
<dbReference type="EMBL" id="PFCO01000004">
    <property type="protein sequence ID" value="PIR69640.1"/>
    <property type="molecule type" value="Genomic_DNA"/>
</dbReference>
<dbReference type="GO" id="GO:0009103">
    <property type="term" value="P:lipopolysaccharide biosynthetic process"/>
    <property type="evidence" value="ECO:0007669"/>
    <property type="project" value="TreeGrafter"/>
</dbReference>
<keyword evidence="1" id="KW-0808">Transferase</keyword>
<feature type="domain" description="Glycosyltransferase subfamily 4-like N-terminal" evidence="2">
    <location>
        <begin position="14"/>
        <end position="174"/>
    </location>
</feature>
<accession>A0A2H0TDL5</accession>
<dbReference type="PANTHER" id="PTHR46401">
    <property type="entry name" value="GLYCOSYLTRANSFERASE WBBK-RELATED"/>
    <property type="match status" value="1"/>
</dbReference>
<dbReference type="Gene3D" id="3.40.50.2000">
    <property type="entry name" value="Glycogen Phosphorylase B"/>
    <property type="match status" value="2"/>
</dbReference>
<dbReference type="CDD" id="cd03801">
    <property type="entry name" value="GT4_PimA-like"/>
    <property type="match status" value="1"/>
</dbReference>
<proteinExistence type="predicted"/>
<dbReference type="Pfam" id="PF13692">
    <property type="entry name" value="Glyco_trans_1_4"/>
    <property type="match status" value="1"/>
</dbReference>